<organism evidence="2 3">
    <name type="scientific">Cinchona calisaya</name>
    <dbReference type="NCBI Taxonomy" id="153742"/>
    <lineage>
        <taxon>Eukaryota</taxon>
        <taxon>Viridiplantae</taxon>
        <taxon>Streptophyta</taxon>
        <taxon>Embryophyta</taxon>
        <taxon>Tracheophyta</taxon>
        <taxon>Spermatophyta</taxon>
        <taxon>Magnoliopsida</taxon>
        <taxon>eudicotyledons</taxon>
        <taxon>Gunneridae</taxon>
        <taxon>Pentapetalae</taxon>
        <taxon>asterids</taxon>
        <taxon>lamiids</taxon>
        <taxon>Gentianales</taxon>
        <taxon>Rubiaceae</taxon>
        <taxon>Cinchonoideae</taxon>
        <taxon>Cinchoneae</taxon>
        <taxon>Cinchona</taxon>
    </lineage>
</organism>
<protein>
    <recommendedName>
        <fullName evidence="4">Reverse transcriptase Ty1/copia-type domain-containing protein</fullName>
    </recommendedName>
</protein>
<keyword evidence="3" id="KW-1185">Reference proteome</keyword>
<evidence type="ECO:0000313" key="3">
    <source>
        <dbReference type="Proteomes" id="UP001630127"/>
    </source>
</evidence>
<dbReference type="AlphaFoldDB" id="A0ABD2YUB1"/>
<evidence type="ECO:0008006" key="4">
    <source>
        <dbReference type="Google" id="ProtNLM"/>
    </source>
</evidence>
<name>A0ABD2YUB1_9GENT</name>
<sequence>MVTRAQTGKLKPIQPRSMNANVQTPADPSCYSQAVKYFHWRSAMTDEYNALISNSTWELLPPSLDQHIIGCKLVFCTKTTSDGSLDRHKARLVAKGYHQRPMLILLRLIVLL</sequence>
<feature type="compositionally biased region" description="Polar residues" evidence="1">
    <location>
        <begin position="16"/>
        <end position="25"/>
    </location>
</feature>
<comment type="caution">
    <text evidence="2">The sequence shown here is derived from an EMBL/GenBank/DDBJ whole genome shotgun (WGS) entry which is preliminary data.</text>
</comment>
<evidence type="ECO:0000313" key="2">
    <source>
        <dbReference type="EMBL" id="KAL3510161.1"/>
    </source>
</evidence>
<reference evidence="2 3" key="1">
    <citation type="submission" date="2024-11" db="EMBL/GenBank/DDBJ databases">
        <title>A near-complete genome assembly of Cinchona calisaya.</title>
        <authorList>
            <person name="Lian D.C."/>
            <person name="Zhao X.W."/>
            <person name="Wei L."/>
        </authorList>
    </citation>
    <scope>NUCLEOTIDE SEQUENCE [LARGE SCALE GENOMIC DNA]</scope>
    <source>
        <tissue evidence="2">Nenye</tissue>
    </source>
</reference>
<evidence type="ECO:0000256" key="1">
    <source>
        <dbReference type="SAM" id="MobiDB-lite"/>
    </source>
</evidence>
<dbReference type="Proteomes" id="UP001630127">
    <property type="component" value="Unassembled WGS sequence"/>
</dbReference>
<dbReference type="EMBL" id="JBJUIK010000012">
    <property type="protein sequence ID" value="KAL3510161.1"/>
    <property type="molecule type" value="Genomic_DNA"/>
</dbReference>
<accession>A0ABD2YUB1</accession>
<gene>
    <name evidence="2" type="ORF">ACH5RR_029562</name>
</gene>
<feature type="region of interest" description="Disordered" evidence="1">
    <location>
        <begin position="1"/>
        <end position="25"/>
    </location>
</feature>
<proteinExistence type="predicted"/>